<organism evidence="2 3">
    <name type="scientific">Dreissena polymorpha</name>
    <name type="common">Zebra mussel</name>
    <name type="synonym">Mytilus polymorpha</name>
    <dbReference type="NCBI Taxonomy" id="45954"/>
    <lineage>
        <taxon>Eukaryota</taxon>
        <taxon>Metazoa</taxon>
        <taxon>Spiralia</taxon>
        <taxon>Lophotrochozoa</taxon>
        <taxon>Mollusca</taxon>
        <taxon>Bivalvia</taxon>
        <taxon>Autobranchia</taxon>
        <taxon>Heteroconchia</taxon>
        <taxon>Euheterodonta</taxon>
        <taxon>Imparidentia</taxon>
        <taxon>Neoheterodontei</taxon>
        <taxon>Myida</taxon>
        <taxon>Dreissenoidea</taxon>
        <taxon>Dreissenidae</taxon>
        <taxon>Dreissena</taxon>
    </lineage>
</organism>
<keyword evidence="3" id="KW-1185">Reference proteome</keyword>
<evidence type="ECO:0000313" key="2">
    <source>
        <dbReference type="EMBL" id="KAH3717514.1"/>
    </source>
</evidence>
<protein>
    <submittedName>
        <fullName evidence="2">Uncharacterized protein</fullName>
    </submittedName>
</protein>
<comment type="caution">
    <text evidence="2">The sequence shown here is derived from an EMBL/GenBank/DDBJ whole genome shotgun (WGS) entry which is preliminary data.</text>
</comment>
<reference evidence="2" key="1">
    <citation type="journal article" date="2019" name="bioRxiv">
        <title>The Genome of the Zebra Mussel, Dreissena polymorpha: A Resource for Invasive Species Research.</title>
        <authorList>
            <person name="McCartney M.A."/>
            <person name="Auch B."/>
            <person name="Kono T."/>
            <person name="Mallez S."/>
            <person name="Zhang Y."/>
            <person name="Obille A."/>
            <person name="Becker A."/>
            <person name="Abrahante J.E."/>
            <person name="Garbe J."/>
            <person name="Badalamenti J.P."/>
            <person name="Herman A."/>
            <person name="Mangelson H."/>
            <person name="Liachko I."/>
            <person name="Sullivan S."/>
            <person name="Sone E.D."/>
            <person name="Koren S."/>
            <person name="Silverstein K.A.T."/>
            <person name="Beckman K.B."/>
            <person name="Gohl D.M."/>
        </authorList>
    </citation>
    <scope>NUCLEOTIDE SEQUENCE</scope>
    <source>
        <strain evidence="2">Duluth1</strain>
        <tissue evidence="2">Whole animal</tissue>
    </source>
</reference>
<dbReference type="EMBL" id="JAIWYP010000013">
    <property type="protein sequence ID" value="KAH3717514.1"/>
    <property type="molecule type" value="Genomic_DNA"/>
</dbReference>
<feature type="compositionally biased region" description="Basic and acidic residues" evidence="1">
    <location>
        <begin position="23"/>
        <end position="37"/>
    </location>
</feature>
<dbReference type="Proteomes" id="UP000828390">
    <property type="component" value="Unassembled WGS sequence"/>
</dbReference>
<feature type="region of interest" description="Disordered" evidence="1">
    <location>
        <begin position="1"/>
        <end position="37"/>
    </location>
</feature>
<reference evidence="2" key="2">
    <citation type="submission" date="2020-11" db="EMBL/GenBank/DDBJ databases">
        <authorList>
            <person name="McCartney M.A."/>
            <person name="Auch B."/>
            <person name="Kono T."/>
            <person name="Mallez S."/>
            <person name="Becker A."/>
            <person name="Gohl D.M."/>
            <person name="Silverstein K.A.T."/>
            <person name="Koren S."/>
            <person name="Bechman K.B."/>
            <person name="Herman A."/>
            <person name="Abrahante J.E."/>
            <person name="Garbe J."/>
        </authorList>
    </citation>
    <scope>NUCLEOTIDE SEQUENCE</scope>
    <source>
        <strain evidence="2">Duluth1</strain>
        <tissue evidence="2">Whole animal</tissue>
    </source>
</reference>
<evidence type="ECO:0000313" key="3">
    <source>
        <dbReference type="Proteomes" id="UP000828390"/>
    </source>
</evidence>
<evidence type="ECO:0000256" key="1">
    <source>
        <dbReference type="SAM" id="MobiDB-lite"/>
    </source>
</evidence>
<sequence>MSRSSNSNDEKKHDRSSFIINRSKQEHRNVKASEKAQLDVDNIIMMTNHHHNHHSHFCNYSKHDADYCHDDSKNKT</sequence>
<gene>
    <name evidence="2" type="ORF">DPMN_060304</name>
</gene>
<proteinExistence type="predicted"/>
<name>A0A9D4HHD4_DREPO</name>
<dbReference type="AlphaFoldDB" id="A0A9D4HHD4"/>
<accession>A0A9D4HHD4</accession>